<dbReference type="GO" id="GO:0035082">
    <property type="term" value="P:axoneme assembly"/>
    <property type="evidence" value="ECO:0007669"/>
    <property type="project" value="TreeGrafter"/>
</dbReference>
<keyword evidence="3" id="KW-1185">Reference proteome</keyword>
<feature type="region of interest" description="Disordered" evidence="1">
    <location>
        <begin position="405"/>
        <end position="486"/>
    </location>
</feature>
<evidence type="ECO:0008006" key="4">
    <source>
        <dbReference type="Google" id="ProtNLM"/>
    </source>
</evidence>
<protein>
    <recommendedName>
        <fullName evidence="4">Jhy protein homolog</fullName>
    </recommendedName>
</protein>
<feature type="compositionally biased region" description="Polar residues" evidence="1">
    <location>
        <begin position="410"/>
        <end position="421"/>
    </location>
</feature>
<evidence type="ECO:0000313" key="3">
    <source>
        <dbReference type="Proteomes" id="UP001295444"/>
    </source>
</evidence>
<evidence type="ECO:0000256" key="1">
    <source>
        <dbReference type="SAM" id="MobiDB-lite"/>
    </source>
</evidence>
<sequence length="626" mass="70698">MESSKLQASSQDNYPNSFAKDMELNLSLDSLLDSDSDSLTQEIQYQSELKHRISDHERPASHSSQGASGGSSNESHNYNETENHYILSENHDISNATVDENSSEFHKLSAQKVDVSYSSLRYNPDWKRNQSLEDIAASLQELEDFSDDSLSGYDSTPEEPSLRKLERRVKQPDKLSTDHKVIGSSHKNKAPLDTTAEHNKDSSVAMPSHGTREIPAMNENNKSQLGKSKNSQKDLIEKNKHTLGVRGPKAHSYLDIHRKKADEQMPTKDQKKELESIKKISSHSVTDRHLKIKCPASEQSEDTENSSTGFSTIMSDRNASGPQCYLENRTELSSKNQASESTSSFGFIDLTAYSYEEPHGMNYNSEGQPPRYSLPRENQSLLCHQTISDPQSHIFLRHFYPGPEMDSEPFLQNPSNGNSEFQNDRNIQRHGQREGTTSYTHELSPPLHGSNGFSLIDTESEGNVNSSDSISESDPHHIPRNKSMDKAETQRCLSFLKQEVKLGGIGPTYRVSKEKETQLQKQKTYAKLVKERNRLQRQTVPKVPESQTQPNDGKKCSRQKSLEYAINIPRPQPLPKICTQAKKEETPRNAVFLDNTSPQLERILELQLRHEREKIAVAAFNALHIL</sequence>
<feature type="compositionally biased region" description="Basic and acidic residues" evidence="1">
    <location>
        <begin position="422"/>
        <end position="433"/>
    </location>
</feature>
<feature type="region of interest" description="Disordered" evidence="1">
    <location>
        <begin position="143"/>
        <end position="288"/>
    </location>
</feature>
<feature type="compositionally biased region" description="Polar residues" evidence="1">
    <location>
        <begin position="461"/>
        <end position="472"/>
    </location>
</feature>
<organism evidence="2 3">
    <name type="scientific">Pelobates cultripes</name>
    <name type="common">Western spadefoot toad</name>
    <dbReference type="NCBI Taxonomy" id="61616"/>
    <lineage>
        <taxon>Eukaryota</taxon>
        <taxon>Metazoa</taxon>
        <taxon>Chordata</taxon>
        <taxon>Craniata</taxon>
        <taxon>Vertebrata</taxon>
        <taxon>Euteleostomi</taxon>
        <taxon>Amphibia</taxon>
        <taxon>Batrachia</taxon>
        <taxon>Anura</taxon>
        <taxon>Pelobatoidea</taxon>
        <taxon>Pelobatidae</taxon>
        <taxon>Pelobates</taxon>
    </lineage>
</organism>
<feature type="compositionally biased region" description="Basic and acidic residues" evidence="1">
    <location>
        <begin position="48"/>
        <end position="60"/>
    </location>
</feature>
<feature type="region of interest" description="Disordered" evidence="1">
    <location>
        <begin position="42"/>
        <end position="103"/>
    </location>
</feature>
<dbReference type="Proteomes" id="UP001295444">
    <property type="component" value="Chromosome 10"/>
</dbReference>
<dbReference type="InterPro" id="IPR027968">
    <property type="entry name" value="JHY"/>
</dbReference>
<feature type="compositionally biased region" description="Low complexity" evidence="1">
    <location>
        <begin position="61"/>
        <end position="75"/>
    </location>
</feature>
<name>A0AAD1T6W2_PELCU</name>
<accession>A0AAD1T6W2</accession>
<feature type="compositionally biased region" description="Basic and acidic residues" evidence="1">
    <location>
        <begin position="252"/>
        <end position="278"/>
    </location>
</feature>
<feature type="region of interest" description="Disordered" evidence="1">
    <location>
        <begin position="533"/>
        <end position="558"/>
    </location>
</feature>
<feature type="compositionally biased region" description="Basic and acidic residues" evidence="1">
    <location>
        <begin position="473"/>
        <end position="486"/>
    </location>
</feature>
<gene>
    <name evidence="2" type="ORF">PECUL_23A003121</name>
</gene>
<reference evidence="2" key="1">
    <citation type="submission" date="2022-03" db="EMBL/GenBank/DDBJ databases">
        <authorList>
            <person name="Alioto T."/>
            <person name="Alioto T."/>
            <person name="Gomez Garrido J."/>
        </authorList>
    </citation>
    <scope>NUCLEOTIDE SEQUENCE</scope>
</reference>
<feature type="compositionally biased region" description="Basic and acidic residues" evidence="1">
    <location>
        <begin position="231"/>
        <end position="240"/>
    </location>
</feature>
<dbReference type="EMBL" id="OW240921">
    <property type="protein sequence ID" value="CAH2320396.1"/>
    <property type="molecule type" value="Genomic_DNA"/>
</dbReference>
<feature type="compositionally biased region" description="Polar residues" evidence="1">
    <location>
        <begin position="218"/>
        <end position="229"/>
    </location>
</feature>
<dbReference type="PANTHER" id="PTHR14726">
    <property type="entry name" value="JHY PROTEIN HOMOLOG"/>
    <property type="match status" value="1"/>
</dbReference>
<feature type="compositionally biased region" description="Basic and acidic residues" evidence="1">
    <location>
        <begin position="160"/>
        <end position="181"/>
    </location>
</feature>
<evidence type="ECO:0000313" key="2">
    <source>
        <dbReference type="EMBL" id="CAH2320396.1"/>
    </source>
</evidence>
<dbReference type="PANTHER" id="PTHR14726:SF1">
    <property type="entry name" value="JHY PROTEIN HOMOLOG"/>
    <property type="match status" value="1"/>
</dbReference>
<dbReference type="AlphaFoldDB" id="A0AAD1T6W2"/>
<proteinExistence type="predicted"/>
<dbReference type="Pfam" id="PF15261">
    <property type="entry name" value="JHY"/>
    <property type="match status" value="1"/>
</dbReference>